<dbReference type="AlphaFoldDB" id="A0A3Q2YHZ3"/>
<proteinExistence type="inferred from homology"/>
<keyword evidence="3" id="KW-0687">Ribonucleoprotein</keyword>
<dbReference type="Gene3D" id="3.40.50.790">
    <property type="match status" value="1"/>
</dbReference>
<evidence type="ECO:0000256" key="2">
    <source>
        <dbReference type="ARBA" id="ARBA00022980"/>
    </source>
</evidence>
<dbReference type="PANTHER" id="PTHR36427">
    <property type="entry name" value="54S RIBOSOMAL PROTEIN L1, MITOCHONDRIAL"/>
    <property type="match status" value="1"/>
</dbReference>
<name>A0A3Q2YHZ3_HIPCM</name>
<reference evidence="4" key="1">
    <citation type="submission" date="2025-08" db="UniProtKB">
        <authorList>
            <consortium name="Ensembl"/>
        </authorList>
    </citation>
    <scope>IDENTIFICATION</scope>
</reference>
<dbReference type="InterPro" id="IPR016095">
    <property type="entry name" value="Ribosomal_uL1_3-a/b-sand"/>
</dbReference>
<dbReference type="GO" id="GO:0005840">
    <property type="term" value="C:ribosome"/>
    <property type="evidence" value="ECO:0007669"/>
    <property type="project" value="UniProtKB-KW"/>
</dbReference>
<keyword evidence="2" id="KW-0689">Ribosomal protein</keyword>
<keyword evidence="5" id="KW-1185">Reference proteome</keyword>
<evidence type="ECO:0000256" key="3">
    <source>
        <dbReference type="ARBA" id="ARBA00023274"/>
    </source>
</evidence>
<dbReference type="OMA" id="CHEYAVE"/>
<dbReference type="Ensembl" id="ENSHCOT00000025424.1">
    <property type="protein sequence ID" value="ENSHCOP00000017138.1"/>
    <property type="gene ID" value="ENSHCOG00000021022.1"/>
</dbReference>
<dbReference type="Proteomes" id="UP000264820">
    <property type="component" value="Unplaced"/>
</dbReference>
<evidence type="ECO:0000313" key="5">
    <source>
        <dbReference type="Proteomes" id="UP000264820"/>
    </source>
</evidence>
<dbReference type="SUPFAM" id="SSF56808">
    <property type="entry name" value="Ribosomal protein L1"/>
    <property type="match status" value="1"/>
</dbReference>
<accession>A0A3Q2YHZ3</accession>
<evidence type="ECO:0000256" key="1">
    <source>
        <dbReference type="ARBA" id="ARBA00010531"/>
    </source>
</evidence>
<dbReference type="GeneTree" id="ENSGT00940000162168"/>
<dbReference type="InterPro" id="IPR023674">
    <property type="entry name" value="Ribosomal_uL1-like"/>
</dbReference>
<dbReference type="PANTHER" id="PTHR36427:SF3">
    <property type="entry name" value="LARGE RIBOSOMAL SUBUNIT PROTEIN UL1M"/>
    <property type="match status" value="1"/>
</dbReference>
<protein>
    <submittedName>
        <fullName evidence="4">Mitochondrial ribosomal protein L1</fullName>
    </submittedName>
</protein>
<dbReference type="STRING" id="109280.ENSHCOP00000017138"/>
<organism evidence="4 5">
    <name type="scientific">Hippocampus comes</name>
    <name type="common">Tiger tail seahorse</name>
    <dbReference type="NCBI Taxonomy" id="109280"/>
    <lineage>
        <taxon>Eukaryota</taxon>
        <taxon>Metazoa</taxon>
        <taxon>Chordata</taxon>
        <taxon>Craniata</taxon>
        <taxon>Vertebrata</taxon>
        <taxon>Euteleostomi</taxon>
        <taxon>Actinopterygii</taxon>
        <taxon>Neopterygii</taxon>
        <taxon>Teleostei</taxon>
        <taxon>Neoteleostei</taxon>
        <taxon>Acanthomorphata</taxon>
        <taxon>Syngnathiaria</taxon>
        <taxon>Syngnathiformes</taxon>
        <taxon>Syngnathoidei</taxon>
        <taxon>Syngnathidae</taxon>
        <taxon>Hippocampus</taxon>
    </lineage>
</organism>
<dbReference type="GO" id="GO:1990904">
    <property type="term" value="C:ribonucleoprotein complex"/>
    <property type="evidence" value="ECO:0007669"/>
    <property type="project" value="UniProtKB-KW"/>
</dbReference>
<evidence type="ECO:0000313" key="4">
    <source>
        <dbReference type="Ensembl" id="ENSHCOP00000017138.1"/>
    </source>
</evidence>
<sequence>MSCYPLNLNKHDLDLTQVHCDSHCLPPVVGCQRQLRSGGVSSFPTFPSNNVHVRAFAAVKTLKKGKKAEAAAPEVKKEKRVVNDTNRHKPFGKTAWAPVDDVYVLRHYPRTIYSAVDAVELLKSFQGLDFTPHDQPVYVDLKLDMKLEKKKKIDPFVGTLHLPHPFKTDVNKVLVFTEDANQARVAHECGAAFVGGTELIQQVTAFFIPLLQGSIGINIPKMLSLFRTGHEYGVESECYVRTQVATLDFPTQHILANLEIILTDVRSHRPADMGPLIERAILSSRTSEALWFNSESVLPQTAEDNQQQ</sequence>
<reference evidence="4" key="2">
    <citation type="submission" date="2025-09" db="UniProtKB">
        <authorList>
            <consortium name="Ensembl"/>
        </authorList>
    </citation>
    <scope>IDENTIFICATION</scope>
</reference>
<comment type="similarity">
    <text evidence="1">Belongs to the universal ribosomal protein uL1 family.</text>
</comment>